<accession>A0A7L4WGA8</accession>
<evidence type="ECO:0000313" key="3">
    <source>
        <dbReference type="Proteomes" id="UP000516280"/>
    </source>
</evidence>
<dbReference type="CDD" id="cd17332">
    <property type="entry name" value="MFS_MelB_like"/>
    <property type="match status" value="1"/>
</dbReference>
<evidence type="ECO:0008006" key="4">
    <source>
        <dbReference type="Google" id="ProtNLM"/>
    </source>
</evidence>
<dbReference type="SUPFAM" id="SSF103473">
    <property type="entry name" value="MFS general substrate transporter"/>
    <property type="match status" value="1"/>
</dbReference>
<dbReference type="PANTHER" id="PTHR11328:SF24">
    <property type="entry name" value="MAJOR FACILITATOR SUPERFAMILY (MFS) PROFILE DOMAIN-CONTAINING PROTEIN"/>
    <property type="match status" value="1"/>
</dbReference>
<feature type="transmembrane region" description="Helical" evidence="1">
    <location>
        <begin position="184"/>
        <end position="207"/>
    </location>
</feature>
<dbReference type="Proteomes" id="UP000516280">
    <property type="component" value="Chromosome"/>
</dbReference>
<feature type="transmembrane region" description="Helical" evidence="1">
    <location>
        <begin position="145"/>
        <end position="163"/>
    </location>
</feature>
<feature type="transmembrane region" description="Helical" evidence="1">
    <location>
        <begin position="332"/>
        <end position="350"/>
    </location>
</feature>
<dbReference type="InterPro" id="IPR039672">
    <property type="entry name" value="MFS_2"/>
</dbReference>
<organism evidence="2 3">
    <name type="scientific">Pseudolactococcus paracarnosus</name>
    <dbReference type="NCBI Taxonomy" id="2749962"/>
    <lineage>
        <taxon>Bacteria</taxon>
        <taxon>Bacillati</taxon>
        <taxon>Bacillota</taxon>
        <taxon>Bacilli</taxon>
        <taxon>Lactobacillales</taxon>
        <taxon>Streptococcaceae</taxon>
        <taxon>Pseudolactococcus</taxon>
    </lineage>
</organism>
<feature type="transmembrane region" description="Helical" evidence="1">
    <location>
        <begin position="266"/>
        <end position="283"/>
    </location>
</feature>
<dbReference type="InterPro" id="IPR036259">
    <property type="entry name" value="MFS_trans_sf"/>
</dbReference>
<dbReference type="EMBL" id="CP017195">
    <property type="protein sequence ID" value="QDJ28480.1"/>
    <property type="molecule type" value="Genomic_DNA"/>
</dbReference>
<feature type="transmembrane region" description="Helical" evidence="1">
    <location>
        <begin position="116"/>
        <end position="133"/>
    </location>
</feature>
<evidence type="ECO:0000256" key="1">
    <source>
        <dbReference type="SAM" id="Phobius"/>
    </source>
</evidence>
<feature type="transmembrane region" description="Helical" evidence="1">
    <location>
        <begin position="49"/>
        <end position="71"/>
    </location>
</feature>
<feature type="transmembrane region" description="Helical" evidence="1">
    <location>
        <begin position="219"/>
        <end position="237"/>
    </location>
</feature>
<feature type="transmembrane region" description="Helical" evidence="1">
    <location>
        <begin position="397"/>
        <end position="420"/>
    </location>
</feature>
<protein>
    <recommendedName>
        <fullName evidence="4">Xyloside transporter XynT</fullName>
    </recommendedName>
</protein>
<proteinExistence type="predicted"/>
<feature type="transmembrane region" description="Helical" evidence="1">
    <location>
        <begin position="356"/>
        <end position="377"/>
    </location>
</feature>
<dbReference type="AlphaFoldDB" id="A0A7L4WGA8"/>
<dbReference type="GO" id="GO:0006814">
    <property type="term" value="P:sodium ion transport"/>
    <property type="evidence" value="ECO:0007669"/>
    <property type="project" value="InterPro"/>
</dbReference>
<name>A0A7L4WGA8_9LACT</name>
<dbReference type="InterPro" id="IPR001927">
    <property type="entry name" value="Na/Gal_symport"/>
</dbReference>
<evidence type="ECO:0000313" key="2">
    <source>
        <dbReference type="EMBL" id="QDJ28480.1"/>
    </source>
</evidence>
<gene>
    <name evidence="2" type="ORF">BHS01_08055</name>
</gene>
<reference evidence="2 3" key="1">
    <citation type="submission" date="2016-09" db="EMBL/GenBank/DDBJ databases">
        <title>Lactic acid bacteria from MAP meat Genome sequencing and assembly.</title>
        <authorList>
            <person name="Behr J."/>
            <person name="Hilgarth M."/>
            <person name="Vogel R.F."/>
        </authorList>
    </citation>
    <scope>NUCLEOTIDE SEQUENCE [LARGE SCALE GENOMIC DNA]</scope>
    <source>
        <strain evidence="2 3">TMW21615</strain>
    </source>
</reference>
<dbReference type="Gene3D" id="1.20.1250.20">
    <property type="entry name" value="MFS general substrate transporter like domains"/>
    <property type="match status" value="2"/>
</dbReference>
<dbReference type="GO" id="GO:0015293">
    <property type="term" value="F:symporter activity"/>
    <property type="evidence" value="ECO:0007669"/>
    <property type="project" value="InterPro"/>
</dbReference>
<dbReference type="Pfam" id="PF13347">
    <property type="entry name" value="MFS_2"/>
    <property type="match status" value="1"/>
</dbReference>
<feature type="transmembrane region" description="Helical" evidence="1">
    <location>
        <begin position="440"/>
        <end position="463"/>
    </location>
</feature>
<sequence>MTSILKRKGKIVLKENAIIILDLKITKLIGGFMMNEVSQKMPLLEKISYGAGNMGICLSTTVITTFAMFFYTNVIGINILQVGTILLFGGIVDAISNAFMGVIVDHTKSRWGKCRPYLIFGAIPMAAACFFVFHVPDASASTKYIYALITYIIYTLASAAVLIPQNVLMAAITDDQDDRLATNMFGSLGTNFGQLIPSLMTLGLVAFLGNGSDYKGFNYVILIFGVIGAALTMMAGFNTRERMNMSAIGQQKISAKDTLRSFKNGPWLLVTLITLFIIAQVVVKASTTVYYTTNVLGNPGVSSALLSILSIIGVPITLIIPIIAKKIGKHKLVLMGAAMGIIGNMGLLFTKGSIPGVIACTAFAAAGSAFITGIVFVMCAETVDYGEWKTGIRVQGFLMAFIGFAVKVANSIVQLLISGILNSGGFNGQAKIQTASAVNAIEFCYVWLPIIFFAAVIILNYFYKLDKIYPQVITDLETRRAAL</sequence>
<feature type="transmembrane region" description="Helical" evidence="1">
    <location>
        <begin position="77"/>
        <end position="104"/>
    </location>
</feature>
<dbReference type="GO" id="GO:0008643">
    <property type="term" value="P:carbohydrate transport"/>
    <property type="evidence" value="ECO:0007669"/>
    <property type="project" value="InterPro"/>
</dbReference>
<dbReference type="KEGG" id="lpaa:BHS01_08055"/>
<keyword evidence="1" id="KW-1133">Transmembrane helix</keyword>
<feature type="transmembrane region" description="Helical" evidence="1">
    <location>
        <begin position="303"/>
        <end position="323"/>
    </location>
</feature>
<dbReference type="PANTHER" id="PTHR11328">
    <property type="entry name" value="MAJOR FACILITATOR SUPERFAMILY DOMAIN-CONTAINING PROTEIN"/>
    <property type="match status" value="1"/>
</dbReference>
<keyword evidence="1" id="KW-0812">Transmembrane</keyword>
<dbReference type="GO" id="GO:0005886">
    <property type="term" value="C:plasma membrane"/>
    <property type="evidence" value="ECO:0007669"/>
    <property type="project" value="TreeGrafter"/>
</dbReference>
<keyword evidence="1" id="KW-0472">Membrane</keyword>
<dbReference type="NCBIfam" id="TIGR00792">
    <property type="entry name" value="gph"/>
    <property type="match status" value="1"/>
</dbReference>